<dbReference type="GO" id="GO:0003676">
    <property type="term" value="F:nucleic acid binding"/>
    <property type="evidence" value="ECO:0007669"/>
    <property type="project" value="InterPro"/>
</dbReference>
<dbReference type="AlphaFoldDB" id="A0A7J7JQI1"/>
<accession>A0A7J7JQI1</accession>
<feature type="compositionally biased region" description="Low complexity" evidence="2">
    <location>
        <begin position="323"/>
        <end position="332"/>
    </location>
</feature>
<gene>
    <name evidence="4" type="ORF">EB796_013749</name>
</gene>
<feature type="domain" description="CCHC-type" evidence="3">
    <location>
        <begin position="278"/>
        <end position="293"/>
    </location>
</feature>
<dbReference type="EMBL" id="VXIV02002005">
    <property type="protein sequence ID" value="KAF6027931.1"/>
    <property type="molecule type" value="Genomic_DNA"/>
</dbReference>
<comment type="caution">
    <text evidence="4">The sequence shown here is derived from an EMBL/GenBank/DDBJ whole genome shotgun (WGS) entry which is preliminary data.</text>
</comment>
<feature type="compositionally biased region" description="Basic and acidic residues" evidence="2">
    <location>
        <begin position="218"/>
        <end position="260"/>
    </location>
</feature>
<reference evidence="4" key="1">
    <citation type="submission" date="2020-06" db="EMBL/GenBank/DDBJ databases">
        <title>Draft genome of Bugula neritina, a colonial animal packing powerful symbionts and potential medicines.</title>
        <authorList>
            <person name="Rayko M."/>
        </authorList>
    </citation>
    <scope>NUCLEOTIDE SEQUENCE [LARGE SCALE GENOMIC DNA]</scope>
    <source>
        <strain evidence="4">Kwan_BN1</strain>
    </source>
</reference>
<keyword evidence="1" id="KW-0862">Zinc</keyword>
<organism evidence="4 5">
    <name type="scientific">Bugula neritina</name>
    <name type="common">Brown bryozoan</name>
    <name type="synonym">Sertularia neritina</name>
    <dbReference type="NCBI Taxonomy" id="10212"/>
    <lineage>
        <taxon>Eukaryota</taxon>
        <taxon>Metazoa</taxon>
        <taxon>Spiralia</taxon>
        <taxon>Lophotrochozoa</taxon>
        <taxon>Bryozoa</taxon>
        <taxon>Gymnolaemata</taxon>
        <taxon>Cheilostomatida</taxon>
        <taxon>Flustrina</taxon>
        <taxon>Buguloidea</taxon>
        <taxon>Bugulidae</taxon>
        <taxon>Bugula</taxon>
    </lineage>
</organism>
<sequence>MGTETVSGDTVNRFRGETKFLALLNAIGDSGIEVLQSLGFDLERNDNTAHDEALKRLKGHYEKTENIHVAWVKTATLSQTCGEDELEYLLRVEKHSRKLGFVEGADVENLRERFAISIAVVGLRDESVRRQLMVDENITWKTLSDTLKTKSIAKESNIVVSEARSGGSSNVDSSTKVAEVRTKPAKRMGGGSPNRSSYNDERDSRKYRKSSMSPKSNRYRESSRDKFKGNSRERYRGSQGDRYRSRDSSRDYSRHKSPDYRRRRMSSESSNGSSDGLCYICYKPDHMAKNCPEIRCYVCGQPAHIAKNCRMRRSCRMRHESPRGSYRSSRNSSSDREQTASRGNHLSWRSPKEERDSSRERNTRSSKVRFNSS</sequence>
<dbReference type="OrthoDB" id="6128564at2759"/>
<dbReference type="Proteomes" id="UP000593567">
    <property type="component" value="Unassembled WGS sequence"/>
</dbReference>
<dbReference type="InterPro" id="IPR036875">
    <property type="entry name" value="Znf_CCHC_sf"/>
</dbReference>
<feature type="compositionally biased region" description="Basic and acidic residues" evidence="2">
    <location>
        <begin position="350"/>
        <end position="363"/>
    </location>
</feature>
<dbReference type="Gene3D" id="4.10.60.10">
    <property type="entry name" value="Zinc finger, CCHC-type"/>
    <property type="match status" value="1"/>
</dbReference>
<evidence type="ECO:0000313" key="4">
    <source>
        <dbReference type="EMBL" id="KAF6027931.1"/>
    </source>
</evidence>
<feature type="region of interest" description="Disordered" evidence="2">
    <location>
        <begin position="317"/>
        <end position="373"/>
    </location>
</feature>
<proteinExistence type="predicted"/>
<dbReference type="Pfam" id="PF00098">
    <property type="entry name" value="zf-CCHC"/>
    <property type="match status" value="2"/>
</dbReference>
<dbReference type="GO" id="GO:0008270">
    <property type="term" value="F:zinc ion binding"/>
    <property type="evidence" value="ECO:0007669"/>
    <property type="project" value="UniProtKB-KW"/>
</dbReference>
<protein>
    <recommendedName>
        <fullName evidence="3">CCHC-type domain-containing protein</fullName>
    </recommendedName>
</protein>
<keyword evidence="1" id="KW-0479">Metal-binding</keyword>
<feature type="compositionally biased region" description="Polar residues" evidence="2">
    <location>
        <begin position="166"/>
        <end position="176"/>
    </location>
</feature>
<dbReference type="InterPro" id="IPR001878">
    <property type="entry name" value="Znf_CCHC"/>
</dbReference>
<keyword evidence="5" id="KW-1185">Reference proteome</keyword>
<evidence type="ECO:0000256" key="2">
    <source>
        <dbReference type="SAM" id="MobiDB-lite"/>
    </source>
</evidence>
<dbReference type="SUPFAM" id="SSF57756">
    <property type="entry name" value="Retrovirus zinc finger-like domains"/>
    <property type="match status" value="1"/>
</dbReference>
<evidence type="ECO:0000256" key="1">
    <source>
        <dbReference type="PROSITE-ProRule" id="PRU00047"/>
    </source>
</evidence>
<feature type="domain" description="CCHC-type" evidence="3">
    <location>
        <begin position="295"/>
        <end position="310"/>
    </location>
</feature>
<evidence type="ECO:0000259" key="3">
    <source>
        <dbReference type="PROSITE" id="PS50158"/>
    </source>
</evidence>
<dbReference type="SMART" id="SM00343">
    <property type="entry name" value="ZnF_C2HC"/>
    <property type="match status" value="2"/>
</dbReference>
<keyword evidence="1" id="KW-0863">Zinc-finger</keyword>
<evidence type="ECO:0000313" key="5">
    <source>
        <dbReference type="Proteomes" id="UP000593567"/>
    </source>
</evidence>
<dbReference type="PROSITE" id="PS50158">
    <property type="entry name" value="ZF_CCHC"/>
    <property type="match status" value="2"/>
</dbReference>
<name>A0A7J7JQI1_BUGNE</name>
<feature type="region of interest" description="Disordered" evidence="2">
    <location>
        <begin position="162"/>
        <end position="273"/>
    </location>
</feature>